<proteinExistence type="predicted"/>
<keyword evidence="2" id="KW-1185">Reference proteome</keyword>
<organism evidence="1 2">
    <name type="scientific">Podospora appendiculata</name>
    <dbReference type="NCBI Taxonomy" id="314037"/>
    <lineage>
        <taxon>Eukaryota</taxon>
        <taxon>Fungi</taxon>
        <taxon>Dikarya</taxon>
        <taxon>Ascomycota</taxon>
        <taxon>Pezizomycotina</taxon>
        <taxon>Sordariomycetes</taxon>
        <taxon>Sordariomycetidae</taxon>
        <taxon>Sordariales</taxon>
        <taxon>Podosporaceae</taxon>
        <taxon>Podospora</taxon>
    </lineage>
</organism>
<accession>A0AAE1CCB5</accession>
<protein>
    <submittedName>
        <fullName evidence="1">Uncharacterized protein</fullName>
    </submittedName>
</protein>
<dbReference type="Proteomes" id="UP001270362">
    <property type="component" value="Unassembled WGS sequence"/>
</dbReference>
<comment type="caution">
    <text evidence="1">The sequence shown here is derived from an EMBL/GenBank/DDBJ whole genome shotgun (WGS) entry which is preliminary data.</text>
</comment>
<sequence length="77" mass="8443">MYLPFPSHRQSSRLSTGLLLFICCQCYCRAYLVASPGRFPQPITSQILWQSRSATVDQAILVLFSKVAGLQSCSSGG</sequence>
<gene>
    <name evidence="1" type="ORF">B0T22DRAFT_459236</name>
</gene>
<dbReference type="EMBL" id="JAULSO010000002">
    <property type="protein sequence ID" value="KAK3688352.1"/>
    <property type="molecule type" value="Genomic_DNA"/>
</dbReference>
<name>A0AAE1CCB5_9PEZI</name>
<evidence type="ECO:0000313" key="2">
    <source>
        <dbReference type="Proteomes" id="UP001270362"/>
    </source>
</evidence>
<reference evidence="1" key="1">
    <citation type="journal article" date="2023" name="Mol. Phylogenet. Evol.">
        <title>Genome-scale phylogeny and comparative genomics of the fungal order Sordariales.</title>
        <authorList>
            <person name="Hensen N."/>
            <person name="Bonometti L."/>
            <person name="Westerberg I."/>
            <person name="Brannstrom I.O."/>
            <person name="Guillou S."/>
            <person name="Cros-Aarteil S."/>
            <person name="Calhoun S."/>
            <person name="Haridas S."/>
            <person name="Kuo A."/>
            <person name="Mondo S."/>
            <person name="Pangilinan J."/>
            <person name="Riley R."/>
            <person name="LaButti K."/>
            <person name="Andreopoulos B."/>
            <person name="Lipzen A."/>
            <person name="Chen C."/>
            <person name="Yan M."/>
            <person name="Daum C."/>
            <person name="Ng V."/>
            <person name="Clum A."/>
            <person name="Steindorff A."/>
            <person name="Ohm R.A."/>
            <person name="Martin F."/>
            <person name="Silar P."/>
            <person name="Natvig D.O."/>
            <person name="Lalanne C."/>
            <person name="Gautier V."/>
            <person name="Ament-Velasquez S.L."/>
            <person name="Kruys A."/>
            <person name="Hutchinson M.I."/>
            <person name="Powell A.J."/>
            <person name="Barry K."/>
            <person name="Miller A.N."/>
            <person name="Grigoriev I.V."/>
            <person name="Debuchy R."/>
            <person name="Gladieux P."/>
            <person name="Hiltunen Thoren M."/>
            <person name="Johannesson H."/>
        </authorList>
    </citation>
    <scope>NUCLEOTIDE SEQUENCE</scope>
    <source>
        <strain evidence="1">CBS 314.62</strain>
    </source>
</reference>
<evidence type="ECO:0000313" key="1">
    <source>
        <dbReference type="EMBL" id="KAK3688352.1"/>
    </source>
</evidence>
<dbReference type="AlphaFoldDB" id="A0AAE1CCB5"/>
<reference evidence="1" key="2">
    <citation type="submission" date="2023-06" db="EMBL/GenBank/DDBJ databases">
        <authorList>
            <consortium name="Lawrence Berkeley National Laboratory"/>
            <person name="Haridas S."/>
            <person name="Hensen N."/>
            <person name="Bonometti L."/>
            <person name="Westerberg I."/>
            <person name="Brannstrom I.O."/>
            <person name="Guillou S."/>
            <person name="Cros-Aarteil S."/>
            <person name="Calhoun S."/>
            <person name="Kuo A."/>
            <person name="Mondo S."/>
            <person name="Pangilinan J."/>
            <person name="Riley R."/>
            <person name="Labutti K."/>
            <person name="Andreopoulos B."/>
            <person name="Lipzen A."/>
            <person name="Chen C."/>
            <person name="Yanf M."/>
            <person name="Daum C."/>
            <person name="Ng V."/>
            <person name="Clum A."/>
            <person name="Steindorff A."/>
            <person name="Ohm R."/>
            <person name="Martin F."/>
            <person name="Silar P."/>
            <person name="Natvig D."/>
            <person name="Lalanne C."/>
            <person name="Gautier V."/>
            <person name="Ament-Velasquez S.L."/>
            <person name="Kruys A."/>
            <person name="Hutchinson M.I."/>
            <person name="Powell A.J."/>
            <person name="Barry K."/>
            <person name="Miller A.N."/>
            <person name="Grigoriev I.V."/>
            <person name="Debuchy R."/>
            <person name="Gladieux P."/>
            <person name="Thoren M.H."/>
            <person name="Johannesson H."/>
        </authorList>
    </citation>
    <scope>NUCLEOTIDE SEQUENCE</scope>
    <source>
        <strain evidence="1">CBS 314.62</strain>
    </source>
</reference>